<gene>
    <name evidence="1" type="ORF">COR50_13985</name>
</gene>
<accession>A0A291QWC0</accession>
<dbReference type="KEGG" id="cbae:COR50_13985"/>
<reference evidence="1 2" key="1">
    <citation type="submission" date="2017-10" db="EMBL/GenBank/DDBJ databases">
        <title>Paenichitinophaga pekingensis gen. nov., sp. nov., isolated from activated sludge.</title>
        <authorList>
            <person name="Jin D."/>
            <person name="Kong X."/>
            <person name="Deng Y."/>
            <person name="Bai Z."/>
        </authorList>
    </citation>
    <scope>NUCLEOTIDE SEQUENCE [LARGE SCALE GENOMIC DNA]</scope>
    <source>
        <strain evidence="1 2">13</strain>
    </source>
</reference>
<keyword evidence="2" id="KW-1185">Reference proteome</keyword>
<proteinExistence type="predicted"/>
<dbReference type="RefSeq" id="WP_098194559.1">
    <property type="nucleotide sequence ID" value="NZ_CP023777.1"/>
</dbReference>
<evidence type="ECO:0000313" key="2">
    <source>
        <dbReference type="Proteomes" id="UP000220133"/>
    </source>
</evidence>
<protein>
    <submittedName>
        <fullName evidence="1">Uncharacterized protein</fullName>
    </submittedName>
</protein>
<dbReference type="EMBL" id="CP023777">
    <property type="protein sequence ID" value="ATL48182.1"/>
    <property type="molecule type" value="Genomic_DNA"/>
</dbReference>
<evidence type="ECO:0000313" key="1">
    <source>
        <dbReference type="EMBL" id="ATL48182.1"/>
    </source>
</evidence>
<organism evidence="1 2">
    <name type="scientific">Chitinophaga caeni</name>
    <dbReference type="NCBI Taxonomy" id="2029983"/>
    <lineage>
        <taxon>Bacteria</taxon>
        <taxon>Pseudomonadati</taxon>
        <taxon>Bacteroidota</taxon>
        <taxon>Chitinophagia</taxon>
        <taxon>Chitinophagales</taxon>
        <taxon>Chitinophagaceae</taxon>
        <taxon>Chitinophaga</taxon>
    </lineage>
</organism>
<dbReference type="AlphaFoldDB" id="A0A291QWC0"/>
<dbReference type="Proteomes" id="UP000220133">
    <property type="component" value="Chromosome"/>
</dbReference>
<sequence>MTSKSVKTVQDKANEPSLKVGPIIIMNLHGTPRYYLGNSIMETLTAVNTVAIYVGKPRSEVPPRKHLILYYKILASEQPVMDLFKIRDSISMDIAEQRIKEAAGILPR</sequence>
<name>A0A291QWC0_9BACT</name>